<dbReference type="OrthoDB" id="9761531at2"/>
<feature type="transmembrane region" description="Helical" evidence="6">
    <location>
        <begin position="340"/>
        <end position="359"/>
    </location>
</feature>
<sequence length="761" mass="83577">MTPITGVLLCLAYILGLLSTAIAWGGCGLLVIGIIVAVLASFGRRSIYRNKLPNNFWQVKPQIWLLAGLIGFSATIYIQIRTPYPGENDISKVIATNAQNPVQVVTVQGTITSTPRLTRSQRSQFWLEPFYLNVDNDISKDVTGKLYTTVPLLQATGLHEGSRITVTGILYKPKSANNPRGFNFQAYLAREGSFAGLKGKEVSLINSDINQDTNNWGWWAVRQKILRSQVHLLGVPEGVLVSAMVLGNRVVDLPSSVSDSFIRVGLAHALAASGFQVSLILGVVLAIAQRFSNRIQFIIGVSALLIFLGMTGIQPSVLRAVIMGIGALTALALERKVKPLGLILFAATLLLTINPIWIWDLGFEFSFLATLGLIVTVPALIKKLDWMPPAIATLIAVPISAYIWTIPLQIYNFGLISPYSILVNIITTIPISIISLGAFISAIAALMHPTMGSALAWLLYYPAYYLMELVDFFAGLPGAATAVGIISPLQLVIIYGLFILTCIQKWWQKKWWFVVPIMISLVFIPVWQTQASLFRVTVLAAGKEPVLVIQDRSKVLLLNSGNETTSRFTVLPFLQQQGINQLDWAVAAEPNSINSLNDWSLLLQNLSVKNFYNCSSRDRNTTITSKLSDTNCQQLLPDREISTGSTLIKRLDAQQQILQMQIQDRTWLILGEREIEKTNERLPHAQVLVWSGEKLDSSLIAAVKPEVAIAASGKLDPKTMAELQQGKTKVFLTGKDGAVQWTAKGKFEIAVETVEDKASAL</sequence>
<gene>
    <name evidence="9" type="ORF">QH73_0027590</name>
</gene>
<name>A0A9X5I8I2_9CYAN</name>
<feature type="transmembrane region" description="Helical" evidence="6">
    <location>
        <begin position="266"/>
        <end position="288"/>
    </location>
</feature>
<proteinExistence type="predicted"/>
<dbReference type="Pfam" id="PF13567">
    <property type="entry name" value="DUF4131"/>
    <property type="match status" value="1"/>
</dbReference>
<feature type="transmembrane region" description="Helical" evidence="6">
    <location>
        <begin position="472"/>
        <end position="499"/>
    </location>
</feature>
<evidence type="ECO:0000256" key="1">
    <source>
        <dbReference type="ARBA" id="ARBA00004651"/>
    </source>
</evidence>
<evidence type="ECO:0000256" key="3">
    <source>
        <dbReference type="ARBA" id="ARBA00022692"/>
    </source>
</evidence>
<dbReference type="EMBL" id="JTJC03000017">
    <property type="protein sequence ID" value="NHC38339.1"/>
    <property type="molecule type" value="Genomic_DNA"/>
</dbReference>
<comment type="caution">
    <text evidence="9">The sequence shown here is derived from an EMBL/GenBank/DDBJ whole genome shotgun (WGS) entry which is preliminary data.</text>
</comment>
<feature type="domain" description="ComEC/Rec2-related protein" evidence="7">
    <location>
        <begin position="244"/>
        <end position="506"/>
    </location>
</feature>
<dbReference type="GO" id="GO:0005886">
    <property type="term" value="C:plasma membrane"/>
    <property type="evidence" value="ECO:0007669"/>
    <property type="project" value="UniProtKB-SubCell"/>
</dbReference>
<dbReference type="RefSeq" id="WP_039713578.1">
    <property type="nucleotide sequence ID" value="NZ_JTJC03000017.1"/>
</dbReference>
<feature type="transmembrane region" description="Helical" evidence="6">
    <location>
        <begin position="295"/>
        <end position="311"/>
    </location>
</feature>
<keyword evidence="10" id="KW-1185">Reference proteome</keyword>
<keyword evidence="3 6" id="KW-0812">Transmembrane</keyword>
<evidence type="ECO:0000313" key="9">
    <source>
        <dbReference type="EMBL" id="NHC38339.1"/>
    </source>
</evidence>
<dbReference type="Pfam" id="PF03772">
    <property type="entry name" value="Competence"/>
    <property type="match status" value="1"/>
</dbReference>
<comment type="subcellular location">
    <subcellularLocation>
        <location evidence="1">Cell membrane</location>
        <topology evidence="1">Multi-pass membrane protein</topology>
    </subcellularLocation>
</comment>
<feature type="transmembrane region" description="Helical" evidence="6">
    <location>
        <begin position="436"/>
        <end position="460"/>
    </location>
</feature>
<keyword evidence="5 6" id="KW-0472">Membrane</keyword>
<feature type="transmembrane region" description="Helical" evidence="6">
    <location>
        <begin position="365"/>
        <end position="381"/>
    </location>
</feature>
<organism evidence="9 10">
    <name type="scientific">Scytonema millei VB511283</name>
    <dbReference type="NCBI Taxonomy" id="1245923"/>
    <lineage>
        <taxon>Bacteria</taxon>
        <taxon>Bacillati</taxon>
        <taxon>Cyanobacteriota</taxon>
        <taxon>Cyanophyceae</taxon>
        <taxon>Nostocales</taxon>
        <taxon>Scytonemataceae</taxon>
        <taxon>Scytonema</taxon>
    </lineage>
</organism>
<keyword evidence="4 6" id="KW-1133">Transmembrane helix</keyword>
<feature type="domain" description="DUF4131" evidence="8">
    <location>
        <begin position="28"/>
        <end position="204"/>
    </location>
</feature>
<evidence type="ECO:0000256" key="6">
    <source>
        <dbReference type="SAM" id="Phobius"/>
    </source>
</evidence>
<dbReference type="AlphaFoldDB" id="A0A9X5I8I2"/>
<feature type="transmembrane region" description="Helical" evidence="6">
    <location>
        <begin position="386"/>
        <end position="404"/>
    </location>
</feature>
<evidence type="ECO:0000256" key="5">
    <source>
        <dbReference type="ARBA" id="ARBA00023136"/>
    </source>
</evidence>
<feature type="transmembrane region" description="Helical" evidence="6">
    <location>
        <begin position="511"/>
        <end position="527"/>
    </location>
</feature>
<feature type="transmembrane region" description="Helical" evidence="6">
    <location>
        <begin position="12"/>
        <end position="42"/>
    </location>
</feature>
<evidence type="ECO:0000256" key="2">
    <source>
        <dbReference type="ARBA" id="ARBA00022475"/>
    </source>
</evidence>
<reference evidence="9 10" key="1">
    <citation type="journal article" date="2015" name="Genome Announc.">
        <title>Draft Genome Sequence of the Terrestrial Cyanobacterium Scytonema millei VB511283, Isolated from Eastern India.</title>
        <authorList>
            <person name="Sen D."/>
            <person name="Chandrababunaidu M.M."/>
            <person name="Singh D."/>
            <person name="Sanghi N."/>
            <person name="Ghorai A."/>
            <person name="Mishra G.P."/>
            <person name="Madduluri M."/>
            <person name="Adhikary S.P."/>
            <person name="Tripathy S."/>
        </authorList>
    </citation>
    <scope>NUCLEOTIDE SEQUENCE [LARGE SCALE GENOMIC DNA]</scope>
    <source>
        <strain evidence="9 10">VB511283</strain>
    </source>
</reference>
<dbReference type="InterPro" id="IPR052159">
    <property type="entry name" value="Competence_DNA_uptake"/>
</dbReference>
<protein>
    <submittedName>
        <fullName evidence="9">DUF4131 domain-containing protein</fullName>
    </submittedName>
</protein>
<keyword evidence="2" id="KW-1003">Cell membrane</keyword>
<evidence type="ECO:0000256" key="4">
    <source>
        <dbReference type="ARBA" id="ARBA00022989"/>
    </source>
</evidence>
<evidence type="ECO:0000259" key="7">
    <source>
        <dbReference type="Pfam" id="PF03772"/>
    </source>
</evidence>
<accession>A0A9X5I8I2</accession>
<evidence type="ECO:0000259" key="8">
    <source>
        <dbReference type="Pfam" id="PF13567"/>
    </source>
</evidence>
<dbReference type="PANTHER" id="PTHR30619:SF1">
    <property type="entry name" value="RECOMBINATION PROTEIN 2"/>
    <property type="match status" value="1"/>
</dbReference>
<feature type="transmembrane region" description="Helical" evidence="6">
    <location>
        <begin position="317"/>
        <end position="333"/>
    </location>
</feature>
<dbReference type="PANTHER" id="PTHR30619">
    <property type="entry name" value="DNA INTERNALIZATION/COMPETENCE PROTEIN COMEC/REC2"/>
    <property type="match status" value="1"/>
</dbReference>
<dbReference type="InterPro" id="IPR025405">
    <property type="entry name" value="DUF4131"/>
</dbReference>
<evidence type="ECO:0000313" key="10">
    <source>
        <dbReference type="Proteomes" id="UP000031532"/>
    </source>
</evidence>
<dbReference type="Proteomes" id="UP000031532">
    <property type="component" value="Unassembled WGS sequence"/>
</dbReference>
<dbReference type="NCBIfam" id="TIGR00360">
    <property type="entry name" value="ComEC_N-term"/>
    <property type="match status" value="1"/>
</dbReference>
<feature type="transmembrane region" description="Helical" evidence="6">
    <location>
        <begin position="63"/>
        <end position="80"/>
    </location>
</feature>
<dbReference type="InterPro" id="IPR004477">
    <property type="entry name" value="ComEC_N"/>
</dbReference>